<dbReference type="EMBL" id="MPTB01000083">
    <property type="protein sequence ID" value="OMD36116.1"/>
    <property type="molecule type" value="Genomic_DNA"/>
</dbReference>
<organism evidence="1 2">
    <name type="scientific">Paenibacillus borealis</name>
    <dbReference type="NCBI Taxonomy" id="160799"/>
    <lineage>
        <taxon>Bacteria</taxon>
        <taxon>Bacillati</taxon>
        <taxon>Bacillota</taxon>
        <taxon>Bacilli</taxon>
        <taxon>Bacillales</taxon>
        <taxon>Paenibacillaceae</taxon>
        <taxon>Paenibacillus</taxon>
    </lineage>
</organism>
<evidence type="ECO:0000313" key="2">
    <source>
        <dbReference type="Proteomes" id="UP000187412"/>
    </source>
</evidence>
<proteinExistence type="predicted"/>
<protein>
    <submittedName>
        <fullName evidence="1">Uncharacterized protein</fullName>
    </submittedName>
</protein>
<keyword evidence="2" id="KW-1185">Reference proteome</keyword>
<dbReference type="Proteomes" id="UP000187412">
    <property type="component" value="Unassembled WGS sequence"/>
</dbReference>
<name>A0ABX3GVB6_PAEBO</name>
<comment type="caution">
    <text evidence="1">The sequence shown here is derived from an EMBL/GenBank/DDBJ whole genome shotgun (WGS) entry which is preliminary data.</text>
</comment>
<sequence>MGTPCNIQIIKKTAQPFTFITNDWTAAIIIDPVNLKHDFQFPPHAPDLHIIQGLGGFPARNRQLAPDGL</sequence>
<reference evidence="1 2" key="1">
    <citation type="submission" date="2016-10" db="EMBL/GenBank/DDBJ databases">
        <title>Paenibacillus species isolates.</title>
        <authorList>
            <person name="Beno S.M."/>
        </authorList>
    </citation>
    <scope>NUCLEOTIDE SEQUENCE [LARGE SCALE GENOMIC DNA]</scope>
    <source>
        <strain evidence="1 2">FSL H7-0744</strain>
    </source>
</reference>
<gene>
    <name evidence="1" type="ORF">BSK56_32375</name>
</gene>
<evidence type="ECO:0000313" key="1">
    <source>
        <dbReference type="EMBL" id="OMD36116.1"/>
    </source>
</evidence>
<accession>A0ABX3GVB6</accession>